<dbReference type="EMBL" id="AJXZ01000054">
    <property type="protein sequence ID" value="EIM72401.1"/>
    <property type="molecule type" value="Genomic_DNA"/>
</dbReference>
<organism evidence="1 2">
    <name type="scientific">Nitratireductor aquibiodomus RA22</name>
    <dbReference type="NCBI Taxonomy" id="1189611"/>
    <lineage>
        <taxon>Bacteria</taxon>
        <taxon>Pseudomonadati</taxon>
        <taxon>Pseudomonadota</taxon>
        <taxon>Alphaproteobacteria</taxon>
        <taxon>Hyphomicrobiales</taxon>
        <taxon>Phyllobacteriaceae</taxon>
        <taxon>Nitratireductor</taxon>
    </lineage>
</organism>
<evidence type="ECO:0000313" key="2">
    <source>
        <dbReference type="Proteomes" id="UP000004622"/>
    </source>
</evidence>
<dbReference type="AlphaFoldDB" id="I5BS49"/>
<proteinExistence type="predicted"/>
<evidence type="ECO:0000313" key="1">
    <source>
        <dbReference type="EMBL" id="EIM72401.1"/>
    </source>
</evidence>
<sequence length="59" mass="6664">MSNLLLRLVPTGALRDLSPGDTPRVTTMELFFDLVYVFTIIQLSTTFLSMRAGLEPWSM</sequence>
<gene>
    <name evidence="1" type="ORF">A33O_19831</name>
</gene>
<name>I5BS49_9HYPH</name>
<comment type="caution">
    <text evidence="1">The sequence shown here is derived from an EMBL/GenBank/DDBJ whole genome shotgun (WGS) entry which is preliminary data.</text>
</comment>
<protein>
    <submittedName>
        <fullName evidence="1">Uncharacterized protein</fullName>
    </submittedName>
</protein>
<accession>I5BS49</accession>
<dbReference type="Proteomes" id="UP000004622">
    <property type="component" value="Unassembled WGS sequence"/>
</dbReference>
<reference evidence="1 2" key="1">
    <citation type="journal article" date="2012" name="J. Bacteriol.">
        <title>Genome Sequence of Nitratireductor aquibiodomus Strain RA22.</title>
        <authorList>
            <person name="Singh A."/>
            <person name="Jangir P.K."/>
            <person name="Kumari C."/>
            <person name="Sharma R."/>
        </authorList>
    </citation>
    <scope>NUCLEOTIDE SEQUENCE [LARGE SCALE GENOMIC DNA]</scope>
    <source>
        <strain evidence="1 2">RA22</strain>
    </source>
</reference>